<dbReference type="InterPro" id="IPR048254">
    <property type="entry name" value="CDP_ALCOHOL_P_TRANSF_CS"/>
</dbReference>
<feature type="region of interest" description="Disordered" evidence="3">
    <location>
        <begin position="1"/>
        <end position="21"/>
    </location>
</feature>
<proteinExistence type="inferred from homology"/>
<dbReference type="InterPro" id="IPR043130">
    <property type="entry name" value="CDP-OH_PTrfase_TM_dom"/>
</dbReference>
<evidence type="ECO:0000256" key="2">
    <source>
        <dbReference type="RuleBase" id="RU003750"/>
    </source>
</evidence>
<keyword evidence="4" id="KW-0812">Transmembrane</keyword>
<dbReference type="Proteomes" id="UP000472676">
    <property type="component" value="Unassembled WGS sequence"/>
</dbReference>
<dbReference type="InterPro" id="IPR000462">
    <property type="entry name" value="CDP-OH_P_trans"/>
</dbReference>
<dbReference type="RefSeq" id="WP_166251214.1">
    <property type="nucleotide sequence ID" value="NZ_JAAMOW010000001.1"/>
</dbReference>
<dbReference type="GO" id="GO:0016780">
    <property type="term" value="F:phosphotransferase activity, for other substituted phosphate groups"/>
    <property type="evidence" value="ECO:0007669"/>
    <property type="project" value="InterPro"/>
</dbReference>
<keyword evidence="4" id="KW-1133">Transmembrane helix</keyword>
<evidence type="ECO:0000256" key="3">
    <source>
        <dbReference type="SAM" id="MobiDB-lite"/>
    </source>
</evidence>
<reference evidence="5 6" key="1">
    <citation type="journal article" date="2014" name="Int. J. Syst. Evol. Microbiol.">
        <title>Solimonas terrae sp. nov., isolated from soil.</title>
        <authorList>
            <person name="Kim S.J."/>
            <person name="Moon J.Y."/>
            <person name="Weon H.Y."/>
            <person name="Ahn J.H."/>
            <person name="Chen W.M."/>
            <person name="Kwon S.W."/>
        </authorList>
    </citation>
    <scope>NUCLEOTIDE SEQUENCE [LARGE SCALE GENOMIC DNA]</scope>
    <source>
        <strain evidence="5 6">KIS83-12</strain>
    </source>
</reference>
<dbReference type="PROSITE" id="PS00379">
    <property type="entry name" value="CDP_ALCOHOL_P_TRANSF"/>
    <property type="match status" value="1"/>
</dbReference>
<dbReference type="AlphaFoldDB" id="A0A6M2BLZ4"/>
<comment type="similarity">
    <text evidence="2">Belongs to the CDP-alcohol phosphatidyltransferase class-I family.</text>
</comment>
<comment type="caution">
    <text evidence="5">The sequence shown here is derived from an EMBL/GenBank/DDBJ whole genome shotgun (WGS) entry which is preliminary data.</text>
</comment>
<dbReference type="Gene3D" id="1.20.120.1760">
    <property type="match status" value="1"/>
</dbReference>
<sequence length="393" mass="42614">MTQAPSAEGRNAGETSGATPPIAVLLGDSDVRIWGLSGAERLRRQLQRAGVRDVGEEPAVAAAQSGRVLLLHCGWVFDESLVVALAAATAGTVLLDEGSDRLVAAVVDAAQCRDVAARLGEPGANLASAFRVATPATLVGTYNARLRKRETAFLGALDASTVSAIEKRTFAASYKGVTDIVTKYVWPWPARHVTRFCARFGISPNQVTLASLAFVIVAFFQFRDGHYLGGLLAAWIMTFLDTVDGKLARVTLQSSKFGDVFDHGIDLIHPPFWWWAWIAGLSVAGCSLPDHDLVLAIVLVGYVAQRLEEGIFQLLFGMAMHVWRPFDSFFRMITARRNPNLVILSISVLFGRPDIGMQIVAIWVLICFVVHASCIVQGMIARRRGPLSSWLAA</sequence>
<name>A0A6M2BLZ4_9GAMM</name>
<keyword evidence="1 2" id="KW-0808">Transferase</keyword>
<feature type="transmembrane region" description="Helical" evidence="4">
    <location>
        <begin position="355"/>
        <end position="376"/>
    </location>
</feature>
<evidence type="ECO:0000256" key="1">
    <source>
        <dbReference type="ARBA" id="ARBA00022679"/>
    </source>
</evidence>
<gene>
    <name evidence="5" type="ORF">G7Y85_02560</name>
</gene>
<evidence type="ECO:0000313" key="6">
    <source>
        <dbReference type="Proteomes" id="UP000472676"/>
    </source>
</evidence>
<dbReference type="GO" id="GO:0008654">
    <property type="term" value="P:phospholipid biosynthetic process"/>
    <property type="evidence" value="ECO:0007669"/>
    <property type="project" value="InterPro"/>
</dbReference>
<organism evidence="5 6">
    <name type="scientific">Solimonas terrae</name>
    <dbReference type="NCBI Taxonomy" id="1396819"/>
    <lineage>
        <taxon>Bacteria</taxon>
        <taxon>Pseudomonadati</taxon>
        <taxon>Pseudomonadota</taxon>
        <taxon>Gammaproteobacteria</taxon>
        <taxon>Nevskiales</taxon>
        <taxon>Nevskiaceae</taxon>
        <taxon>Solimonas</taxon>
    </lineage>
</organism>
<evidence type="ECO:0000313" key="5">
    <source>
        <dbReference type="EMBL" id="NGY03636.1"/>
    </source>
</evidence>
<dbReference type="GO" id="GO:0016020">
    <property type="term" value="C:membrane"/>
    <property type="evidence" value="ECO:0007669"/>
    <property type="project" value="InterPro"/>
</dbReference>
<protein>
    <submittedName>
        <fullName evidence="5">CDP-alcohol phosphatidyltransferase family protein</fullName>
    </submittedName>
</protein>
<dbReference type="EMBL" id="JAAMOW010000001">
    <property type="protein sequence ID" value="NGY03636.1"/>
    <property type="molecule type" value="Genomic_DNA"/>
</dbReference>
<evidence type="ECO:0000256" key="4">
    <source>
        <dbReference type="SAM" id="Phobius"/>
    </source>
</evidence>
<dbReference type="Pfam" id="PF01066">
    <property type="entry name" value="CDP-OH_P_transf"/>
    <property type="match status" value="1"/>
</dbReference>
<accession>A0A6M2BLZ4</accession>
<keyword evidence="4" id="KW-0472">Membrane</keyword>
<keyword evidence="6" id="KW-1185">Reference proteome</keyword>